<accession>A0A2N9GDH4</accession>
<evidence type="ECO:0000256" key="5">
    <source>
        <dbReference type="ARBA" id="ARBA00022737"/>
    </source>
</evidence>
<dbReference type="Pfam" id="PF23598">
    <property type="entry name" value="LRR_14"/>
    <property type="match status" value="1"/>
</dbReference>
<feature type="domain" description="Disease resistance R13L4/SHOC-2-like LRR" evidence="11">
    <location>
        <begin position="82"/>
        <end position="244"/>
    </location>
</feature>
<protein>
    <recommendedName>
        <fullName evidence="11">Disease resistance R13L4/SHOC-2-like LRR domain-containing protein</fullName>
    </recommendedName>
</protein>
<dbReference type="GO" id="GO:0016020">
    <property type="term" value="C:membrane"/>
    <property type="evidence" value="ECO:0007669"/>
    <property type="project" value="UniProtKB-SubCell"/>
</dbReference>
<sequence length="560" mass="62323">MHFSGSKEVSLILGTHSHPGLTMKIAVDGQEFSVTTKLVESESSTSVLTAYMFPWFNGPSGLDRLRRLDLGFFITTLLELDLSYNELKGEIPHGISNFQNLESLSLGYNHLTGKIPESFGQLKHLTTLDLQHNSFSGSIPSSLGNLSYMSSLILCDNKLNGTLPKSLGVLSNLEQLDVKDNFLGGSVDEVFFTKLFKLKYLVMSRTSLFFDVNSHWVPPFQLKYVDMSSCKIGPNFPVWLQTQRSLQVLLMSKSGILGTAPGWFWNWTSKVYSIDLSSNHIEGRIPYSMGSLFALKALRLHNNNIFGDIPSSLKKCSNLGLIDIGENHLSVAIPFWIGEMTSLTILRLRSSGFRGRIPLQICQLSSLKVLDLANNSLSGSIPKCLNFISAMAMPHSESYETIEYFEDEGHYFESLMLVPKGEELEYEENLIFVSIIDLSSNNLTGSIPTEISVLSELCRIPSSTQLQSFDALSYTEILNFVDPELCGAPLKTNCTKEQESDGATPVGKAEDDSETSWFYTETSWFYIGLGAGFAVGFWGVCAAPCFKKTWRHAYLLFVNE</sequence>
<dbReference type="Pfam" id="PF00560">
    <property type="entry name" value="LRR_1"/>
    <property type="match status" value="3"/>
</dbReference>
<keyword evidence="3 10" id="KW-0812">Transmembrane</keyword>
<dbReference type="Gene3D" id="3.80.10.10">
    <property type="entry name" value="Ribonuclease Inhibitor"/>
    <property type="match status" value="2"/>
</dbReference>
<keyword evidence="2" id="KW-0433">Leucine-rich repeat</keyword>
<dbReference type="InterPro" id="IPR032675">
    <property type="entry name" value="LRR_dom_sf"/>
</dbReference>
<gene>
    <name evidence="12" type="ORF">FSB_LOCUS25340</name>
</gene>
<evidence type="ECO:0000256" key="6">
    <source>
        <dbReference type="ARBA" id="ARBA00022989"/>
    </source>
</evidence>
<dbReference type="PANTHER" id="PTHR48063">
    <property type="entry name" value="LRR RECEPTOR-LIKE KINASE"/>
    <property type="match status" value="1"/>
</dbReference>
<keyword evidence="5" id="KW-0677">Repeat</keyword>
<evidence type="ECO:0000256" key="1">
    <source>
        <dbReference type="ARBA" id="ARBA00004479"/>
    </source>
</evidence>
<evidence type="ECO:0000256" key="8">
    <source>
        <dbReference type="ARBA" id="ARBA00023170"/>
    </source>
</evidence>
<keyword evidence="7 10" id="KW-0472">Membrane</keyword>
<evidence type="ECO:0000259" key="11">
    <source>
        <dbReference type="Pfam" id="PF23598"/>
    </source>
</evidence>
<dbReference type="EMBL" id="OIVN01001773">
    <property type="protein sequence ID" value="SPC97458.1"/>
    <property type="molecule type" value="Genomic_DNA"/>
</dbReference>
<comment type="subcellular location">
    <subcellularLocation>
        <location evidence="1">Membrane</location>
        <topology evidence="1">Single-pass type I membrane protein</topology>
    </subcellularLocation>
</comment>
<organism evidence="12">
    <name type="scientific">Fagus sylvatica</name>
    <name type="common">Beechnut</name>
    <dbReference type="NCBI Taxonomy" id="28930"/>
    <lineage>
        <taxon>Eukaryota</taxon>
        <taxon>Viridiplantae</taxon>
        <taxon>Streptophyta</taxon>
        <taxon>Embryophyta</taxon>
        <taxon>Tracheophyta</taxon>
        <taxon>Spermatophyta</taxon>
        <taxon>Magnoliopsida</taxon>
        <taxon>eudicotyledons</taxon>
        <taxon>Gunneridae</taxon>
        <taxon>Pentapetalae</taxon>
        <taxon>rosids</taxon>
        <taxon>fabids</taxon>
        <taxon>Fagales</taxon>
        <taxon>Fagaceae</taxon>
        <taxon>Fagus</taxon>
    </lineage>
</organism>
<dbReference type="PANTHER" id="PTHR48063:SF98">
    <property type="entry name" value="LRR RECEPTOR-LIKE SERINE_THREONINE-PROTEIN KINASE FLS2"/>
    <property type="match status" value="1"/>
</dbReference>
<feature type="transmembrane region" description="Helical" evidence="10">
    <location>
        <begin position="524"/>
        <end position="546"/>
    </location>
</feature>
<evidence type="ECO:0000256" key="10">
    <source>
        <dbReference type="SAM" id="Phobius"/>
    </source>
</evidence>
<dbReference type="AlphaFoldDB" id="A0A2N9GDH4"/>
<dbReference type="PRINTS" id="PR00019">
    <property type="entry name" value="LEURICHRPT"/>
</dbReference>
<evidence type="ECO:0000256" key="4">
    <source>
        <dbReference type="ARBA" id="ARBA00022729"/>
    </source>
</evidence>
<evidence type="ECO:0000256" key="3">
    <source>
        <dbReference type="ARBA" id="ARBA00022692"/>
    </source>
</evidence>
<reference evidence="12" key="1">
    <citation type="submission" date="2018-02" db="EMBL/GenBank/DDBJ databases">
        <authorList>
            <person name="Cohen D.B."/>
            <person name="Kent A.D."/>
        </authorList>
    </citation>
    <scope>NUCLEOTIDE SEQUENCE</scope>
</reference>
<dbReference type="FunFam" id="3.80.10.10:FF:000544">
    <property type="entry name" value="Leucine-rich repeat receptor-like serine/threonine-protein kinase BAM3"/>
    <property type="match status" value="1"/>
</dbReference>
<evidence type="ECO:0000313" key="12">
    <source>
        <dbReference type="EMBL" id="SPC97458.1"/>
    </source>
</evidence>
<keyword evidence="6 10" id="KW-1133">Transmembrane helix</keyword>
<evidence type="ECO:0000256" key="2">
    <source>
        <dbReference type="ARBA" id="ARBA00022614"/>
    </source>
</evidence>
<dbReference type="InterPro" id="IPR001611">
    <property type="entry name" value="Leu-rich_rpt"/>
</dbReference>
<keyword evidence="8" id="KW-0675">Receptor</keyword>
<dbReference type="InterPro" id="IPR046956">
    <property type="entry name" value="RLP23-like"/>
</dbReference>
<dbReference type="FunFam" id="3.80.10.10:FF:000095">
    <property type="entry name" value="LRR receptor-like serine/threonine-protein kinase GSO1"/>
    <property type="match status" value="1"/>
</dbReference>
<proteinExistence type="predicted"/>
<keyword evidence="4" id="KW-0732">Signal</keyword>
<evidence type="ECO:0000256" key="9">
    <source>
        <dbReference type="ARBA" id="ARBA00023180"/>
    </source>
</evidence>
<keyword evidence="9" id="KW-0325">Glycoprotein</keyword>
<name>A0A2N9GDH4_FAGSY</name>
<dbReference type="InterPro" id="IPR055414">
    <property type="entry name" value="LRR_R13L4/SHOC2-like"/>
</dbReference>
<evidence type="ECO:0000256" key="7">
    <source>
        <dbReference type="ARBA" id="ARBA00023136"/>
    </source>
</evidence>
<dbReference type="SUPFAM" id="SSF52058">
    <property type="entry name" value="L domain-like"/>
    <property type="match status" value="2"/>
</dbReference>